<keyword evidence="1" id="KW-0521">NADP</keyword>
<evidence type="ECO:0008006" key="4">
    <source>
        <dbReference type="Google" id="ProtNLM"/>
    </source>
</evidence>
<dbReference type="GO" id="GO:0008218">
    <property type="term" value="P:bioluminescence"/>
    <property type="evidence" value="ECO:0007669"/>
    <property type="project" value="InterPro"/>
</dbReference>
<dbReference type="GO" id="GO:0003995">
    <property type="term" value="F:acyl-CoA dehydrogenase activity"/>
    <property type="evidence" value="ECO:0007669"/>
    <property type="project" value="InterPro"/>
</dbReference>
<comment type="caution">
    <text evidence="2">The sequence shown here is derived from an EMBL/GenBank/DDBJ whole genome shotgun (WGS) entry which is preliminary data.</text>
</comment>
<accession>A0A2A2GFF7</accession>
<dbReference type="OrthoDB" id="1522941at2"/>
<dbReference type="InterPro" id="IPR008670">
    <property type="entry name" value="CoA_reduct_LuxC"/>
</dbReference>
<sequence length="359" mass="41036">MTDTQQRIDTLIKATENWLSDDNLYLKDAIDRTVREGYFSFEDINYAIEAIKKSISILAIEEWVEQAGLNDKHDASDQNVLCLHAGNLPLVGFQDALATLLSGARYTGKISRKDPYLLPTFLNEVKKTDLWSDRDVQWTHRLDDFEGMPHDAIIFAGSESSVSGVKNSIQKLDLAKPDARFLIRTAHFSMAYLDRKDEEALQALTEAIFRYGGKGCRSAAIIVSPFSLAELKAELTNHAKSFWLENPQHEYPSPKIKQQFAYNEAVERSQLWLEYFLLQEGGLELDQDFVCYWIEGDESKLKELATTYRDQLQSIYVTDSEIDLADRDLEVEHLSNAQQPAIDWKPDGVDTVEWLIQEK</sequence>
<dbReference type="Pfam" id="PF05893">
    <property type="entry name" value="LuxC"/>
    <property type="match status" value="1"/>
</dbReference>
<protein>
    <recommendedName>
        <fullName evidence="4">Acyl-CoA reductase</fullName>
    </recommendedName>
</protein>
<dbReference type="EMBL" id="NSKE01000001">
    <property type="protein sequence ID" value="PAU95724.1"/>
    <property type="molecule type" value="Genomic_DNA"/>
</dbReference>
<keyword evidence="3" id="KW-1185">Reference proteome</keyword>
<name>A0A2A2GFF7_9BACT</name>
<gene>
    <name evidence="2" type="ORF">CK503_01295</name>
</gene>
<evidence type="ECO:0000313" key="2">
    <source>
        <dbReference type="EMBL" id="PAU95724.1"/>
    </source>
</evidence>
<dbReference type="Proteomes" id="UP000218831">
    <property type="component" value="Unassembled WGS sequence"/>
</dbReference>
<dbReference type="RefSeq" id="WP_095604969.1">
    <property type="nucleotide sequence ID" value="NZ_NSKE01000001.1"/>
</dbReference>
<dbReference type="AlphaFoldDB" id="A0A2A2GFF7"/>
<reference evidence="2 3" key="1">
    <citation type="submission" date="2017-08" db="EMBL/GenBank/DDBJ databases">
        <title>Aliifodinibius alkalisoli sp. nov., isolated from saline alkaline soil.</title>
        <authorList>
            <person name="Liu D."/>
            <person name="Zhang G."/>
        </authorList>
    </citation>
    <scope>NUCLEOTIDE SEQUENCE [LARGE SCALE GENOMIC DNA]</scope>
    <source>
        <strain evidence="2 3">WN023</strain>
    </source>
</reference>
<proteinExistence type="predicted"/>
<organism evidence="2 3">
    <name type="scientific">Fodinibius salipaludis</name>
    <dbReference type="NCBI Taxonomy" id="2032627"/>
    <lineage>
        <taxon>Bacteria</taxon>
        <taxon>Pseudomonadati</taxon>
        <taxon>Balneolota</taxon>
        <taxon>Balneolia</taxon>
        <taxon>Balneolales</taxon>
        <taxon>Balneolaceae</taxon>
        <taxon>Fodinibius</taxon>
    </lineage>
</organism>
<evidence type="ECO:0000256" key="1">
    <source>
        <dbReference type="ARBA" id="ARBA00022857"/>
    </source>
</evidence>
<evidence type="ECO:0000313" key="3">
    <source>
        <dbReference type="Proteomes" id="UP000218831"/>
    </source>
</evidence>